<evidence type="ECO:0000256" key="4">
    <source>
        <dbReference type="HAMAP-Rule" id="MF_03017"/>
    </source>
</evidence>
<dbReference type="GO" id="GO:0097053">
    <property type="term" value="P:L-kynurenine catabolic process"/>
    <property type="evidence" value="ECO:0007669"/>
    <property type="project" value="UniProtKB-UniRule"/>
</dbReference>
<dbReference type="Pfam" id="PF22580">
    <property type="entry name" value="KYNU_C"/>
    <property type="match status" value="1"/>
</dbReference>
<feature type="binding site" evidence="4">
    <location>
        <position position="128"/>
    </location>
    <ligand>
        <name>pyridoxal 5'-phosphate</name>
        <dbReference type="ChEBI" id="CHEBI:597326"/>
    </ligand>
</feature>
<evidence type="ECO:0000256" key="3">
    <source>
        <dbReference type="ARBA" id="ARBA00022898"/>
    </source>
</evidence>
<dbReference type="SUPFAM" id="SSF53383">
    <property type="entry name" value="PLP-dependent transferases"/>
    <property type="match status" value="1"/>
</dbReference>
<dbReference type="InterPro" id="IPR015424">
    <property type="entry name" value="PyrdxlP-dep_Trfase"/>
</dbReference>
<feature type="binding site" evidence="4">
    <location>
        <position position="299"/>
    </location>
    <ligand>
        <name>pyridoxal 5'-phosphate</name>
        <dbReference type="ChEBI" id="CHEBI:597326"/>
    </ligand>
</feature>
<keyword evidence="3 4" id="KW-0663">Pyridoxal phosphate</keyword>
<dbReference type="AlphaFoldDB" id="A0A0J9X9I9"/>
<dbReference type="UniPathway" id="UPA00253">
    <property type="reaction ID" value="UER00329"/>
</dbReference>
<organism evidence="6 7">
    <name type="scientific">Geotrichum candidum</name>
    <name type="common">Oospora lactis</name>
    <name type="synonym">Dipodascus geotrichum</name>
    <dbReference type="NCBI Taxonomy" id="1173061"/>
    <lineage>
        <taxon>Eukaryota</taxon>
        <taxon>Fungi</taxon>
        <taxon>Dikarya</taxon>
        <taxon>Ascomycota</taxon>
        <taxon>Saccharomycotina</taxon>
        <taxon>Dipodascomycetes</taxon>
        <taxon>Dipodascales</taxon>
        <taxon>Dipodascaceae</taxon>
        <taxon>Geotrichum</taxon>
    </lineage>
</organism>
<dbReference type="OrthoDB" id="5978656at2759"/>
<dbReference type="GO" id="GO:0034354">
    <property type="term" value="P:'de novo' NAD+ biosynthetic process from L-tryptophan"/>
    <property type="evidence" value="ECO:0007669"/>
    <property type="project" value="UniProtKB-UniRule"/>
</dbReference>
<reference evidence="6" key="1">
    <citation type="submission" date="2014-03" db="EMBL/GenBank/DDBJ databases">
        <authorList>
            <person name="Casaregola S."/>
        </authorList>
    </citation>
    <scope>NUCLEOTIDE SEQUENCE [LARGE SCALE GENOMIC DNA]</scope>
    <source>
        <strain evidence="6">CLIB 918</strain>
    </source>
</reference>
<comment type="pathway">
    <text evidence="4 5">Amino-acid degradation; L-kynurenine degradation; L-alanine and anthranilate from L-kynurenine: step 1/1.</text>
</comment>
<dbReference type="GO" id="GO:0019441">
    <property type="term" value="P:L-tryptophan catabolic process to kynurenine"/>
    <property type="evidence" value="ECO:0007669"/>
    <property type="project" value="TreeGrafter"/>
</dbReference>
<keyword evidence="7" id="KW-1185">Reference proteome</keyword>
<evidence type="ECO:0000256" key="1">
    <source>
        <dbReference type="ARBA" id="ARBA00022642"/>
    </source>
</evidence>
<comment type="caution">
    <text evidence="6">The sequence shown here is derived from an EMBL/GenBank/DDBJ whole genome shotgun (WGS) entry which is preliminary data.</text>
</comment>
<dbReference type="GO" id="GO:0030170">
    <property type="term" value="F:pyridoxal phosphate binding"/>
    <property type="evidence" value="ECO:0007669"/>
    <property type="project" value="UniProtKB-UniRule"/>
</dbReference>
<dbReference type="EC" id="3.7.1.3" evidence="4 5"/>
<dbReference type="Proteomes" id="UP000242525">
    <property type="component" value="Unassembled WGS sequence"/>
</dbReference>
<gene>
    <name evidence="4" type="primary">BNA5</name>
    <name evidence="6" type="ORF">BN980_GECA06s01847g</name>
</gene>
<comment type="cofactor">
    <cofactor evidence="4 5">
        <name>pyridoxal 5'-phosphate</name>
        <dbReference type="ChEBI" id="CHEBI:597326"/>
    </cofactor>
</comment>
<dbReference type="PIRSF" id="PIRSF038800">
    <property type="entry name" value="KYNU"/>
    <property type="match status" value="1"/>
</dbReference>
<dbReference type="InterPro" id="IPR010111">
    <property type="entry name" value="Kynureninase"/>
</dbReference>
<comment type="similarity">
    <text evidence="4 5">Belongs to the kynureninase family.</text>
</comment>
<comment type="subunit">
    <text evidence="4 5">Homodimer.</text>
</comment>
<feature type="binding site" evidence="4">
    <location>
        <position position="241"/>
    </location>
    <ligand>
        <name>pyridoxal 5'-phosphate</name>
        <dbReference type="ChEBI" id="CHEBI:597326"/>
    </ligand>
</feature>
<dbReference type="STRING" id="1173061.A0A0J9X9I9"/>
<feature type="binding site" evidence="4">
    <location>
        <position position="266"/>
    </location>
    <ligand>
        <name>pyridoxal 5'-phosphate</name>
        <dbReference type="ChEBI" id="CHEBI:597326"/>
    </ligand>
</feature>
<comment type="catalytic activity">
    <reaction evidence="4 5">
        <text>L-kynurenine + H2O = anthranilate + L-alanine + H(+)</text>
        <dbReference type="Rhea" id="RHEA:16813"/>
        <dbReference type="ChEBI" id="CHEBI:15377"/>
        <dbReference type="ChEBI" id="CHEBI:15378"/>
        <dbReference type="ChEBI" id="CHEBI:16567"/>
        <dbReference type="ChEBI" id="CHEBI:57959"/>
        <dbReference type="ChEBI" id="CHEBI:57972"/>
        <dbReference type="EC" id="3.7.1.3"/>
    </reaction>
</comment>
<feature type="binding site" evidence="4">
    <location>
        <position position="212"/>
    </location>
    <ligand>
        <name>pyridoxal 5'-phosphate</name>
        <dbReference type="ChEBI" id="CHEBI:597326"/>
    </ligand>
</feature>
<protein>
    <recommendedName>
        <fullName evidence="4 5">Kynureninase</fullName>
        <ecNumber evidence="4 5">3.7.1.3</ecNumber>
    </recommendedName>
    <alternativeName>
        <fullName evidence="4">Biosynthesis of nicotinic acid protein 5</fullName>
    </alternativeName>
    <alternativeName>
        <fullName evidence="4">L-kynurenine hydrolase</fullName>
    </alternativeName>
</protein>
<dbReference type="PANTHER" id="PTHR14084">
    <property type="entry name" value="KYNURENINASE"/>
    <property type="match status" value="1"/>
</dbReference>
<dbReference type="FunFam" id="3.40.640.10:FF:000031">
    <property type="entry name" value="Kynureninase"/>
    <property type="match status" value="1"/>
</dbReference>
<dbReference type="InterPro" id="IPR015422">
    <property type="entry name" value="PyrdxlP-dep_Trfase_small"/>
</dbReference>
<proteinExistence type="inferred from homology"/>
<dbReference type="GO" id="GO:0043420">
    <property type="term" value="P:anthranilate metabolic process"/>
    <property type="evidence" value="ECO:0007669"/>
    <property type="project" value="UniProtKB-UniRule"/>
</dbReference>
<sequence>MASCTAAASLRSRAYALALDSKYPSYADSFNIPTLLSLNLAQADDANASKSSTYFCGNSLGLMPKATRRAVTAELDAWSDQGVVSHFRRPDGREPWVSIDDPVQPLLAPLLLGSNAASPAEVAIMNTLTGNLHTMLSAFYKPNATRYKILYEAKAFPSDTYAFQGQVKLHGFDIDDALIPLAPRAGEYTLRTEDILKTIEEQGDQIAVVLFSAIQFYTGQLFDIETITRAGKAKNCIVGWDLAHAAGNVPLRLHDWDVDFAVFCSYKYLNSGPGGIGGIYVHERHTKPGAAALPRLAGWWGNNPATRFQMLDEFDPIPGAAGFRMSNPSVLNTVCIRTSLELFDLAGGIEALRERSLSLTNYLFALLESSPHYQPASTTEANQKFGFTIITPKDPAQRGAQLSLLFFPLGSGLMQKVFDHLEKSGIIGDERRPDVIRLSPNHFYNTHEEVLTVVEAIDEVLNSLE</sequence>
<feature type="binding site" evidence="4">
    <location>
        <position position="129"/>
    </location>
    <ligand>
        <name>pyridoxal 5'-phosphate</name>
        <dbReference type="ChEBI" id="CHEBI:597326"/>
    </ligand>
</feature>
<feature type="modified residue" description="N6-(pyridoxal phosphate)lysine" evidence="4">
    <location>
        <position position="267"/>
    </location>
</feature>
<evidence type="ECO:0000256" key="5">
    <source>
        <dbReference type="PIRNR" id="PIRNR038800"/>
    </source>
</evidence>
<dbReference type="GO" id="GO:0005737">
    <property type="term" value="C:cytoplasm"/>
    <property type="evidence" value="ECO:0007669"/>
    <property type="project" value="UniProtKB-SubCell"/>
</dbReference>
<keyword evidence="4 5" id="KW-0963">Cytoplasm</keyword>
<dbReference type="InterPro" id="IPR015421">
    <property type="entry name" value="PyrdxlP-dep_Trfase_major"/>
</dbReference>
<dbReference type="EMBL" id="CCBN010000006">
    <property type="protein sequence ID" value="CDO53921.1"/>
    <property type="molecule type" value="Genomic_DNA"/>
</dbReference>
<comment type="subcellular location">
    <subcellularLocation>
        <location evidence="4 5">Cytoplasm</location>
    </subcellularLocation>
</comment>
<dbReference type="PANTHER" id="PTHR14084:SF0">
    <property type="entry name" value="KYNURENINASE"/>
    <property type="match status" value="1"/>
</dbReference>
<dbReference type="GO" id="GO:0030429">
    <property type="term" value="F:kynureninase activity"/>
    <property type="evidence" value="ECO:0007669"/>
    <property type="project" value="UniProtKB-UniRule"/>
</dbReference>
<feature type="binding site" evidence="4">
    <location>
        <begin position="156"/>
        <end position="159"/>
    </location>
    <ligand>
        <name>pyridoxal 5'-phosphate</name>
        <dbReference type="ChEBI" id="CHEBI:597326"/>
    </ligand>
</feature>
<evidence type="ECO:0000313" key="7">
    <source>
        <dbReference type="Proteomes" id="UP000242525"/>
    </source>
</evidence>
<evidence type="ECO:0000313" key="6">
    <source>
        <dbReference type="EMBL" id="CDO53921.1"/>
    </source>
</evidence>
<dbReference type="Gene3D" id="3.90.1150.10">
    <property type="entry name" value="Aspartate Aminotransferase, domain 1"/>
    <property type="match status" value="1"/>
</dbReference>
<keyword evidence="2 4" id="KW-0378">Hydrolase</keyword>
<feature type="binding site" evidence="4">
    <location>
        <position position="327"/>
    </location>
    <ligand>
        <name>pyridoxal 5'-phosphate</name>
        <dbReference type="ChEBI" id="CHEBI:597326"/>
    </ligand>
</feature>
<dbReference type="Gene3D" id="3.40.640.10">
    <property type="entry name" value="Type I PLP-dependent aspartate aminotransferase-like (Major domain)"/>
    <property type="match status" value="1"/>
</dbReference>
<dbReference type="HAMAP" id="MF_01970">
    <property type="entry name" value="Kynureninase"/>
    <property type="match status" value="1"/>
</dbReference>
<dbReference type="GO" id="GO:0019805">
    <property type="term" value="P:quinolinate biosynthetic process"/>
    <property type="evidence" value="ECO:0007669"/>
    <property type="project" value="UniProtKB-UniRule"/>
</dbReference>
<comment type="catalytic activity">
    <reaction evidence="5">
        <text>3-hydroxy-L-kynurenine + H2O = 3-hydroxyanthranilate + L-alanine + H(+)</text>
        <dbReference type="Rhea" id="RHEA:25143"/>
        <dbReference type="ChEBI" id="CHEBI:15377"/>
        <dbReference type="ChEBI" id="CHEBI:15378"/>
        <dbReference type="ChEBI" id="CHEBI:36559"/>
        <dbReference type="ChEBI" id="CHEBI:57972"/>
        <dbReference type="ChEBI" id="CHEBI:58125"/>
        <dbReference type="EC" id="3.7.1.3"/>
    </reaction>
</comment>
<evidence type="ECO:0000256" key="2">
    <source>
        <dbReference type="ARBA" id="ARBA00022801"/>
    </source>
</evidence>
<comment type="pathway">
    <text evidence="4 5">Cofactor biosynthesis; NAD(+) biosynthesis; quinolinate from L-kynurenine: step 2/3.</text>
</comment>
<dbReference type="UniPathway" id="UPA00334">
    <property type="reaction ID" value="UER00455"/>
</dbReference>
<name>A0A0J9X9I9_GEOCN</name>
<dbReference type="NCBIfam" id="TIGR01814">
    <property type="entry name" value="kynureninase"/>
    <property type="match status" value="1"/>
</dbReference>
<keyword evidence="1 4" id="KW-0662">Pyridine nucleotide biosynthesis</keyword>
<accession>A0A0J9X9I9</accession>
<feature type="binding site" evidence="4">
    <location>
        <position position="244"/>
    </location>
    <ligand>
        <name>pyridoxal 5'-phosphate</name>
        <dbReference type="ChEBI" id="CHEBI:597326"/>
    </ligand>
</feature>
<comment type="function">
    <text evidence="4 5">Catalyzes the cleavage of L-kynurenine (L-Kyn) and L-3-hydroxykynurenine (L-3OHKyn) into anthranilic acid (AA) and 3-hydroxyanthranilic acid (3-OHAA), respectively.</text>
</comment>